<evidence type="ECO:0000313" key="1">
    <source>
        <dbReference type="EMBL" id="JAE38913.1"/>
    </source>
</evidence>
<reference evidence="1" key="2">
    <citation type="journal article" date="2015" name="Data Brief">
        <title>Shoot transcriptome of the giant reed, Arundo donax.</title>
        <authorList>
            <person name="Barrero R.A."/>
            <person name="Guerrero F.D."/>
            <person name="Moolhuijzen P."/>
            <person name="Goolsby J.A."/>
            <person name="Tidwell J."/>
            <person name="Bellgard S.E."/>
            <person name="Bellgard M.I."/>
        </authorList>
    </citation>
    <scope>NUCLEOTIDE SEQUENCE</scope>
    <source>
        <tissue evidence="1">Shoot tissue taken approximately 20 cm above the soil surface</tissue>
    </source>
</reference>
<dbReference type="EMBL" id="GBRH01158983">
    <property type="protein sequence ID" value="JAE38913.1"/>
    <property type="molecule type" value="Transcribed_RNA"/>
</dbReference>
<proteinExistence type="predicted"/>
<organism evidence="1">
    <name type="scientific">Arundo donax</name>
    <name type="common">Giant reed</name>
    <name type="synonym">Donax arundinaceus</name>
    <dbReference type="NCBI Taxonomy" id="35708"/>
    <lineage>
        <taxon>Eukaryota</taxon>
        <taxon>Viridiplantae</taxon>
        <taxon>Streptophyta</taxon>
        <taxon>Embryophyta</taxon>
        <taxon>Tracheophyta</taxon>
        <taxon>Spermatophyta</taxon>
        <taxon>Magnoliopsida</taxon>
        <taxon>Liliopsida</taxon>
        <taxon>Poales</taxon>
        <taxon>Poaceae</taxon>
        <taxon>PACMAD clade</taxon>
        <taxon>Arundinoideae</taxon>
        <taxon>Arundineae</taxon>
        <taxon>Arundo</taxon>
    </lineage>
</organism>
<dbReference type="AlphaFoldDB" id="A0A0A9I165"/>
<accession>A0A0A9I165</accession>
<name>A0A0A9I165_ARUDO</name>
<protein>
    <submittedName>
        <fullName evidence="1">Uncharacterized protein</fullName>
    </submittedName>
</protein>
<reference evidence="1" key="1">
    <citation type="submission" date="2014-09" db="EMBL/GenBank/DDBJ databases">
        <authorList>
            <person name="Magalhaes I.L.F."/>
            <person name="Oliveira U."/>
            <person name="Santos F.R."/>
            <person name="Vidigal T.H.D.A."/>
            <person name="Brescovit A.D."/>
            <person name="Santos A.J."/>
        </authorList>
    </citation>
    <scope>NUCLEOTIDE SEQUENCE</scope>
    <source>
        <tissue evidence="1">Shoot tissue taken approximately 20 cm above the soil surface</tissue>
    </source>
</reference>
<sequence>MSVGMMWIPAIVVSFKFPLHSKLYFHFKYLELL</sequence>